<feature type="compositionally biased region" description="Polar residues" evidence="1">
    <location>
        <begin position="32"/>
        <end position="44"/>
    </location>
</feature>
<reference evidence="3" key="1">
    <citation type="journal article" date="2020" name="Nat. Commun.">
        <title>Large-scale genome sequencing of mycorrhizal fungi provides insights into the early evolution of symbiotic traits.</title>
        <authorList>
            <person name="Miyauchi S."/>
            <person name="Kiss E."/>
            <person name="Kuo A."/>
            <person name="Drula E."/>
            <person name="Kohler A."/>
            <person name="Sanchez-Garcia M."/>
            <person name="Morin E."/>
            <person name="Andreopoulos B."/>
            <person name="Barry K.W."/>
            <person name="Bonito G."/>
            <person name="Buee M."/>
            <person name="Carver A."/>
            <person name="Chen C."/>
            <person name="Cichocki N."/>
            <person name="Clum A."/>
            <person name="Culley D."/>
            <person name="Crous P.W."/>
            <person name="Fauchery L."/>
            <person name="Girlanda M."/>
            <person name="Hayes R.D."/>
            <person name="Keri Z."/>
            <person name="LaButti K."/>
            <person name="Lipzen A."/>
            <person name="Lombard V."/>
            <person name="Magnuson J."/>
            <person name="Maillard F."/>
            <person name="Murat C."/>
            <person name="Nolan M."/>
            <person name="Ohm R.A."/>
            <person name="Pangilinan J."/>
            <person name="Pereira M.F."/>
            <person name="Perotto S."/>
            <person name="Peter M."/>
            <person name="Pfister S."/>
            <person name="Riley R."/>
            <person name="Sitrit Y."/>
            <person name="Stielow J.B."/>
            <person name="Szollosi G."/>
            <person name="Zifcakova L."/>
            <person name="Stursova M."/>
            <person name="Spatafora J.W."/>
            <person name="Tedersoo L."/>
            <person name="Vaario L.M."/>
            <person name="Yamada A."/>
            <person name="Yan M."/>
            <person name="Wang P."/>
            <person name="Xu J."/>
            <person name="Bruns T."/>
            <person name="Baldrian P."/>
            <person name="Vilgalys R."/>
            <person name="Dunand C."/>
            <person name="Henrissat B."/>
            <person name="Grigoriev I.V."/>
            <person name="Hibbett D."/>
            <person name="Nagy L.G."/>
            <person name="Martin F.M."/>
        </authorList>
    </citation>
    <scope>NUCLEOTIDE SEQUENCE</scope>
    <source>
        <strain evidence="3">UP504</strain>
    </source>
</reference>
<feature type="compositionally biased region" description="Low complexity" evidence="1">
    <location>
        <begin position="645"/>
        <end position="661"/>
    </location>
</feature>
<protein>
    <recommendedName>
        <fullName evidence="2">PH domain-containing protein</fullName>
    </recommendedName>
</protein>
<dbReference type="EMBL" id="MU128910">
    <property type="protein sequence ID" value="KAF9520918.1"/>
    <property type="molecule type" value="Genomic_DNA"/>
</dbReference>
<evidence type="ECO:0000313" key="3">
    <source>
        <dbReference type="EMBL" id="KAF9520918.1"/>
    </source>
</evidence>
<dbReference type="InterPro" id="IPR011993">
    <property type="entry name" value="PH-like_dom_sf"/>
</dbReference>
<dbReference type="InterPro" id="IPR058155">
    <property type="entry name" value="Skg3/CAF120-like_PH"/>
</dbReference>
<dbReference type="Pfam" id="PF25381">
    <property type="entry name" value="PH_26"/>
    <property type="match status" value="1"/>
</dbReference>
<dbReference type="AlphaFoldDB" id="A0A9P6BAU2"/>
<comment type="caution">
    <text evidence="3">The sequence shown here is derived from an EMBL/GenBank/DDBJ whole genome shotgun (WGS) entry which is preliminary data.</text>
</comment>
<evidence type="ECO:0000313" key="4">
    <source>
        <dbReference type="Proteomes" id="UP000886523"/>
    </source>
</evidence>
<feature type="compositionally biased region" description="Polar residues" evidence="1">
    <location>
        <begin position="932"/>
        <end position="951"/>
    </location>
</feature>
<feature type="compositionally biased region" description="Low complexity" evidence="1">
    <location>
        <begin position="689"/>
        <end position="700"/>
    </location>
</feature>
<dbReference type="SMART" id="SM00233">
    <property type="entry name" value="PH"/>
    <property type="match status" value="2"/>
</dbReference>
<feature type="compositionally biased region" description="Basic and acidic residues" evidence="1">
    <location>
        <begin position="102"/>
        <end position="112"/>
    </location>
</feature>
<dbReference type="InterPro" id="IPR001849">
    <property type="entry name" value="PH_domain"/>
</dbReference>
<dbReference type="Proteomes" id="UP000886523">
    <property type="component" value="Unassembled WGS sequence"/>
</dbReference>
<feature type="compositionally biased region" description="Polar residues" evidence="1">
    <location>
        <begin position="801"/>
        <end position="811"/>
    </location>
</feature>
<evidence type="ECO:0000259" key="2">
    <source>
        <dbReference type="PROSITE" id="PS50003"/>
    </source>
</evidence>
<feature type="compositionally biased region" description="Polar residues" evidence="1">
    <location>
        <begin position="62"/>
        <end position="82"/>
    </location>
</feature>
<dbReference type="SUPFAM" id="SSF50729">
    <property type="entry name" value="PH domain-like"/>
    <property type="match status" value="1"/>
</dbReference>
<feature type="compositionally biased region" description="Polar residues" evidence="1">
    <location>
        <begin position="626"/>
        <end position="635"/>
    </location>
</feature>
<feature type="compositionally biased region" description="Polar residues" evidence="1">
    <location>
        <begin position="356"/>
        <end position="374"/>
    </location>
</feature>
<dbReference type="OrthoDB" id="5563754at2759"/>
<gene>
    <name evidence="3" type="ORF">BS47DRAFT_414568</name>
</gene>
<feature type="compositionally biased region" description="Polar residues" evidence="1">
    <location>
        <begin position="767"/>
        <end position="794"/>
    </location>
</feature>
<feature type="domain" description="PH" evidence="2">
    <location>
        <begin position="166"/>
        <end position="289"/>
    </location>
</feature>
<feature type="compositionally biased region" description="Low complexity" evidence="1">
    <location>
        <begin position="45"/>
        <end position="61"/>
    </location>
</feature>
<feature type="region of interest" description="Disordered" evidence="1">
    <location>
        <begin position="584"/>
        <end position="605"/>
    </location>
</feature>
<accession>A0A9P6BAU2</accession>
<organism evidence="3 4">
    <name type="scientific">Hydnum rufescens UP504</name>
    <dbReference type="NCBI Taxonomy" id="1448309"/>
    <lineage>
        <taxon>Eukaryota</taxon>
        <taxon>Fungi</taxon>
        <taxon>Dikarya</taxon>
        <taxon>Basidiomycota</taxon>
        <taxon>Agaricomycotina</taxon>
        <taxon>Agaricomycetes</taxon>
        <taxon>Cantharellales</taxon>
        <taxon>Hydnaceae</taxon>
        <taxon>Hydnum</taxon>
    </lineage>
</organism>
<keyword evidence="4" id="KW-1185">Reference proteome</keyword>
<proteinExistence type="predicted"/>
<dbReference type="Gene3D" id="2.30.29.30">
    <property type="entry name" value="Pleckstrin-homology domain (PH domain)/Phosphotyrosine-binding domain (PTB)"/>
    <property type="match status" value="1"/>
</dbReference>
<sequence>MANATSGFVPPVSRKKYSEPGLMPPGRAKQQEPPSKESNFSPKDTTQPTATTSRTSFFSFRKQSQPAVDSASLSRPSSNTAQKPPLRQQHSGILVDPYSPLPRDDGRRRSEPIPRPASPAPAQAPTQTTASRSSTSNAPDTSFPPRPPMHPELRSLVSLHIIHNEKIYFSGPMVRCNERNSDGSKPSKDVEWHDIWAQLGGTTLSVWDMKAVEEANRRGGQSPPSYINVTDAFLRIAGPVNVPSTASSPAKTYHDVFTLNTAGQNLMSFSCPSTTALKSWVAALRLALWEKTRLEEIYTGHLLRMSLSDLQGRWKEPRTTLLRGRMEGEVKVRLVGQTEWKSYWAVVTAAPYSPLTGSRDSMDSRNVATSSTLGRRSRMSSLFSTKPPSPPPATSTLPSIALYASEKPKDRKKPVIILSGIRQAFAVYPERVEAINVSTLIKVIGTIRMQDATQGTKGVDGWLLLMPHHSKEVAPPVEMIKWIVAIHDAFELYGRPKGYSWDPLNPVSQMYAYPIGEQKQDLFLLREDAETLDPNIDRQSVNRESFMRIVRQKLDQNFGRTDQQAPLPLLRPQETNNAIRLPPLEFERTPSPDGSAPAPSTSSPSALRTVLAPIIEGASIGDIANPRSTSGSQVDSKVELSRTDLPPGSSPSSSSALGPSLTFSDPPLSPKVRLSDTSSSFLDRPIVGSPPQSLLQQRSSLESRHRISEESYFNISSPSRPSSMGQVLIPEQGIPSPDDVKPILIPPLAQPSRTADVQAHRAVESYGSHSSRTPAASIQQRSPTPSGSHISYKNFQRDVSPPTQTSASTRMTPPPTSTQPLHRPQRAATAEGGTKPISPSQAIAPAWSEFGSGGPSDVSRQASPAPFVGRLPRSESHSSLSGFANSRPAADVHSSPRSIGVQLRDPGSPSPRASSPLMKSASPPLPPHPRSASHTSFEPRNASPRRSSLSPISDHHTIAKRISRTCTASRASTNFARLRHGTSIGWTWYCRAPPTANCRGGGLYG</sequence>
<feature type="compositionally biased region" description="Low complexity" evidence="1">
    <location>
        <begin position="120"/>
        <end position="139"/>
    </location>
</feature>
<dbReference type="PROSITE" id="PS50003">
    <property type="entry name" value="PH_DOMAIN"/>
    <property type="match status" value="1"/>
</dbReference>
<feature type="compositionally biased region" description="Polar residues" evidence="1">
    <location>
        <begin position="711"/>
        <end position="725"/>
    </location>
</feature>
<feature type="region of interest" description="Disordered" evidence="1">
    <location>
        <begin position="1"/>
        <end position="151"/>
    </location>
</feature>
<feature type="region of interest" description="Disordered" evidence="1">
    <location>
        <begin position="557"/>
        <end position="576"/>
    </location>
</feature>
<name>A0A9P6BAU2_9AGAM</name>
<evidence type="ECO:0000256" key="1">
    <source>
        <dbReference type="SAM" id="MobiDB-lite"/>
    </source>
</evidence>
<feature type="region of interest" description="Disordered" evidence="1">
    <location>
        <begin position="356"/>
        <end position="398"/>
    </location>
</feature>
<feature type="compositionally biased region" description="Low complexity" evidence="1">
    <location>
        <begin position="591"/>
        <end position="605"/>
    </location>
</feature>
<feature type="region of interest" description="Disordered" evidence="1">
    <location>
        <begin position="621"/>
        <end position="954"/>
    </location>
</feature>